<protein>
    <submittedName>
        <fullName evidence="2">Uncharacterized protein</fullName>
    </submittedName>
</protein>
<dbReference type="AlphaFoldDB" id="A0A915JQC8"/>
<reference evidence="2" key="1">
    <citation type="submission" date="2022-11" db="UniProtKB">
        <authorList>
            <consortium name="WormBaseParasite"/>
        </authorList>
    </citation>
    <scope>IDENTIFICATION</scope>
</reference>
<name>A0A915JQC8_ROMCU</name>
<organism evidence="1 2">
    <name type="scientific">Romanomermis culicivorax</name>
    <name type="common">Nematode worm</name>
    <dbReference type="NCBI Taxonomy" id="13658"/>
    <lineage>
        <taxon>Eukaryota</taxon>
        <taxon>Metazoa</taxon>
        <taxon>Ecdysozoa</taxon>
        <taxon>Nematoda</taxon>
        <taxon>Enoplea</taxon>
        <taxon>Dorylaimia</taxon>
        <taxon>Mermithida</taxon>
        <taxon>Mermithoidea</taxon>
        <taxon>Mermithidae</taxon>
        <taxon>Romanomermis</taxon>
    </lineage>
</organism>
<proteinExistence type="predicted"/>
<evidence type="ECO:0000313" key="1">
    <source>
        <dbReference type="Proteomes" id="UP000887565"/>
    </source>
</evidence>
<dbReference type="WBParaSite" id="nRc.2.0.1.t28410-RA">
    <property type="protein sequence ID" value="nRc.2.0.1.t28410-RA"/>
    <property type="gene ID" value="nRc.2.0.1.g28410"/>
</dbReference>
<keyword evidence="1" id="KW-1185">Reference proteome</keyword>
<accession>A0A915JQC8</accession>
<sequence>MSRGGRAIAVPKTVLCKPPPLCAAEKKEVNISIWSTNGHLNQIPAICCIIRNR</sequence>
<dbReference type="Proteomes" id="UP000887565">
    <property type="component" value="Unplaced"/>
</dbReference>
<evidence type="ECO:0000313" key="2">
    <source>
        <dbReference type="WBParaSite" id="nRc.2.0.1.t28410-RA"/>
    </source>
</evidence>